<feature type="compositionally biased region" description="Basic and acidic residues" evidence="1">
    <location>
        <begin position="282"/>
        <end position="304"/>
    </location>
</feature>
<feature type="domain" description="eCIS core" evidence="2">
    <location>
        <begin position="43"/>
        <end position="118"/>
    </location>
</feature>
<dbReference type="AlphaFoldDB" id="A0A4Q9HJQ0"/>
<comment type="caution">
    <text evidence="3">The sequence shown here is derived from an EMBL/GenBank/DDBJ whole genome shotgun (WGS) entry which is preliminary data.</text>
</comment>
<proteinExistence type="predicted"/>
<protein>
    <submittedName>
        <fullName evidence="3">DUF4157 domain-containing protein</fullName>
    </submittedName>
</protein>
<dbReference type="EMBL" id="SIXH01000671">
    <property type="protein sequence ID" value="TBO54868.1"/>
    <property type="molecule type" value="Genomic_DNA"/>
</dbReference>
<sequence>MSTVRSSARDDRAARGEKRRKRKERAGSRAPEPKNIVSGAGQPLDLSVRRELEEQLGHDFSQVRLHTDRDSGKLAELMGADAFAVGRDIFFREGTYRPGTADGQRLLAHELLHTVQNPHGLGALRAGRDLGAVSLPQESVEREAETAAQESVRAAMLGAVREEDPAAEVAPGQSTPGWLRYATVDADRRRAELVDPATLVDRLANGVVRSLRGDPEDRSKRTRMQLARLPEELQDTVLDRLENRLLSSEHERVLDLVAEIEADDDVEQNSLDAPAVEADPAEELRFTRESERQAAEERREEEQRPPVAPGPERDRPEAE</sequence>
<reference evidence="3 4" key="1">
    <citation type="submission" date="2019-02" db="EMBL/GenBank/DDBJ databases">
        <title>Draft Genome Sequence of Streptomyces sp. AM-2504, identified by 16S rRNA comparative analysis as a Streptomyces Kasugaensis strain.</title>
        <authorList>
            <person name="Napolioni V."/>
            <person name="Giuliodori A.M."/>
            <person name="Spurio R."/>
            <person name="Fabbretti A."/>
        </authorList>
    </citation>
    <scope>NUCLEOTIDE SEQUENCE [LARGE SCALE GENOMIC DNA]</scope>
    <source>
        <strain evidence="3 4">AM-2504</strain>
    </source>
</reference>
<keyword evidence="4" id="KW-1185">Reference proteome</keyword>
<organism evidence="3 4">
    <name type="scientific">Streptomyces kasugaensis</name>
    <dbReference type="NCBI Taxonomy" id="1946"/>
    <lineage>
        <taxon>Bacteria</taxon>
        <taxon>Bacillati</taxon>
        <taxon>Actinomycetota</taxon>
        <taxon>Actinomycetes</taxon>
        <taxon>Kitasatosporales</taxon>
        <taxon>Streptomycetaceae</taxon>
        <taxon>Streptomyces</taxon>
    </lineage>
</organism>
<evidence type="ECO:0000256" key="1">
    <source>
        <dbReference type="SAM" id="MobiDB-lite"/>
    </source>
</evidence>
<dbReference type="RefSeq" id="WP_131126391.1">
    <property type="nucleotide sequence ID" value="NZ_SIXH01000671.1"/>
</dbReference>
<accession>A0A4Q9HJQ0</accession>
<feature type="region of interest" description="Disordered" evidence="1">
    <location>
        <begin position="1"/>
        <end position="43"/>
    </location>
</feature>
<evidence type="ECO:0000259" key="2">
    <source>
        <dbReference type="Pfam" id="PF13699"/>
    </source>
</evidence>
<gene>
    <name evidence="3" type="ORF">EYS09_36270</name>
</gene>
<evidence type="ECO:0000313" key="3">
    <source>
        <dbReference type="EMBL" id="TBO54868.1"/>
    </source>
</evidence>
<dbReference type="Proteomes" id="UP000292452">
    <property type="component" value="Unassembled WGS sequence"/>
</dbReference>
<evidence type="ECO:0000313" key="4">
    <source>
        <dbReference type="Proteomes" id="UP000292452"/>
    </source>
</evidence>
<feature type="compositionally biased region" description="Basic and acidic residues" evidence="1">
    <location>
        <begin position="7"/>
        <end position="16"/>
    </location>
</feature>
<dbReference type="InterPro" id="IPR025295">
    <property type="entry name" value="eCIS_core_dom"/>
</dbReference>
<feature type="region of interest" description="Disordered" evidence="1">
    <location>
        <begin position="265"/>
        <end position="319"/>
    </location>
</feature>
<feature type="non-terminal residue" evidence="3">
    <location>
        <position position="319"/>
    </location>
</feature>
<dbReference type="Pfam" id="PF13699">
    <property type="entry name" value="eCIS_core"/>
    <property type="match status" value="1"/>
</dbReference>
<name>A0A4Q9HJQ0_STRKA</name>